<reference evidence="1 2" key="1">
    <citation type="submission" date="2018-06" db="EMBL/GenBank/DDBJ databases">
        <authorList>
            <consortium name="Pathogen Informatics"/>
            <person name="Doyle S."/>
        </authorList>
    </citation>
    <scope>NUCLEOTIDE SEQUENCE [LARGE SCALE GENOMIC DNA]</scope>
    <source>
        <strain evidence="1 2">NCTC10359</strain>
    </source>
</reference>
<dbReference type="Proteomes" id="UP000254437">
    <property type="component" value="Unassembled WGS sequence"/>
</dbReference>
<dbReference type="EMBL" id="UGQU01000003">
    <property type="protein sequence ID" value="STZ63918.1"/>
    <property type="molecule type" value="Genomic_DNA"/>
</dbReference>
<dbReference type="Gene3D" id="3.30.420.240">
    <property type="match status" value="1"/>
</dbReference>
<dbReference type="RefSeq" id="WP_115008194.1">
    <property type="nucleotide sequence ID" value="NZ_UGQU01000003.1"/>
</dbReference>
<organism evidence="1 2">
    <name type="scientific">Moraxella lacunata</name>
    <dbReference type="NCBI Taxonomy" id="477"/>
    <lineage>
        <taxon>Bacteria</taxon>
        <taxon>Pseudomonadati</taxon>
        <taxon>Pseudomonadota</taxon>
        <taxon>Gammaproteobacteria</taxon>
        <taxon>Moraxellales</taxon>
        <taxon>Moraxellaceae</taxon>
        <taxon>Moraxella</taxon>
    </lineage>
</organism>
<dbReference type="Gene3D" id="3.40.50.300">
    <property type="entry name" value="P-loop containing nucleotide triphosphate hydrolases"/>
    <property type="match status" value="1"/>
</dbReference>
<accession>A0A378TSW7</accession>
<dbReference type="InterPro" id="IPR027417">
    <property type="entry name" value="P-loop_NTPase"/>
</dbReference>
<protein>
    <submittedName>
        <fullName evidence="1">Phage uncharacterized protein, C-terminal domain</fullName>
    </submittedName>
</protein>
<dbReference type="AlphaFoldDB" id="A0A378TSW7"/>
<evidence type="ECO:0000313" key="1">
    <source>
        <dbReference type="EMBL" id="STZ63918.1"/>
    </source>
</evidence>
<evidence type="ECO:0000313" key="2">
    <source>
        <dbReference type="Proteomes" id="UP000254437"/>
    </source>
</evidence>
<gene>
    <name evidence="1" type="ORF">NCTC10359_02360</name>
</gene>
<name>A0A378TSW7_MORLA</name>
<proteinExistence type="predicted"/>
<dbReference type="InterPro" id="IPR006517">
    <property type="entry name" value="Phage_terminase_lsu-like_C"/>
</dbReference>
<sequence length="540" mass="60872">MAKSKLLRSKDFLEKLTELAAGYRTAIESVVDGWMIEPEFIAERIKRVNDPFTGFEYFVSVYFPHYVRSPHKSELHKYLFDKLPKVANDPDSRFLAIAAPRGEAKSTLVSQLYNLWKIVRGITKYSLIVMDSLDQAYPMLEAIKAELEFNPRLKSDFPDVAGVGRVWQAGTIVTKNGIKVQVAGAGKKLRGLRHGPYRPDTATLDDIENDENVRNPEQRDKLNSWLTKTIMPLGAAGEKFDIIYIGTILHYDSVLNRTLNNAGWESARFKAIIQMPENMALWDEWECLYKSKQIDEANDFYQAHKAQMDKGAVVSWQARPILALMKIRARDGHEAFDSEYQNDPTAGDDAPFAKAMNFWHELPNNLIYFGAVDPSLGKAGASRDPSAIVVAGLERATGKIYVVEANIKKRLPDRIISDVIAMQAKYGCVKWAVEAVQFQEFLRTEIVRRGAESGVPIPAVPVKPTSDKLLRIESLQPYMANGLLLLHTSQSTLIDQFRHFPKADHDDGADAVEMVYKFASTYVRQAEITPIHIPTPSMYS</sequence>
<dbReference type="NCBIfam" id="TIGR01630">
    <property type="entry name" value="psiM2_ORF9"/>
    <property type="match status" value="1"/>
</dbReference>